<proteinExistence type="inferred from homology"/>
<comment type="similarity">
    <text evidence="1">Belongs to the short-chain dehydrogenases/reductases (SDR) family.</text>
</comment>
<dbReference type="PANTHER" id="PTHR42760">
    <property type="entry name" value="SHORT-CHAIN DEHYDROGENASES/REDUCTASES FAMILY MEMBER"/>
    <property type="match status" value="1"/>
</dbReference>
<gene>
    <name evidence="4" type="ORF">NGF19_21000</name>
</gene>
<dbReference type="PRINTS" id="PR00080">
    <property type="entry name" value="SDRFAMILY"/>
</dbReference>
<dbReference type="PANTHER" id="PTHR42760:SF115">
    <property type="entry name" value="3-OXOACYL-[ACYL-CARRIER-PROTEIN] REDUCTASE FABG"/>
    <property type="match status" value="1"/>
</dbReference>
<keyword evidence="5" id="KW-1185">Reference proteome</keyword>
<reference evidence="4 5" key="1">
    <citation type="submission" date="2022-05" db="EMBL/GenBank/DDBJ databases">
        <title>Streptomyces sp. nov. RY43-2 isolated from soil of a peat swamp forest.</title>
        <authorList>
            <person name="Kanchanasin P."/>
            <person name="Tanasupawat S."/>
            <person name="Phongsopitanun W."/>
        </authorList>
    </citation>
    <scope>NUCLEOTIDE SEQUENCE [LARGE SCALE GENOMIC DNA]</scope>
    <source>
        <strain evidence="4 5">RY43-2</strain>
    </source>
</reference>
<dbReference type="InterPro" id="IPR057326">
    <property type="entry name" value="KR_dom"/>
</dbReference>
<dbReference type="Gene3D" id="3.40.50.720">
    <property type="entry name" value="NAD(P)-binding Rossmann-like Domain"/>
    <property type="match status" value="1"/>
</dbReference>
<evidence type="ECO:0000256" key="1">
    <source>
        <dbReference type="ARBA" id="ARBA00006484"/>
    </source>
</evidence>
<evidence type="ECO:0000313" key="5">
    <source>
        <dbReference type="Proteomes" id="UP001523219"/>
    </source>
</evidence>
<dbReference type="SMART" id="SM00822">
    <property type="entry name" value="PKS_KR"/>
    <property type="match status" value="1"/>
</dbReference>
<protein>
    <submittedName>
        <fullName evidence="4">SDR family oxidoreductase</fullName>
    </submittedName>
</protein>
<organism evidence="4 5">
    <name type="scientific">Streptomyces macrolidinus</name>
    <dbReference type="NCBI Taxonomy" id="2952607"/>
    <lineage>
        <taxon>Bacteria</taxon>
        <taxon>Bacillati</taxon>
        <taxon>Actinomycetota</taxon>
        <taxon>Actinomycetes</taxon>
        <taxon>Kitasatosporales</taxon>
        <taxon>Streptomycetaceae</taxon>
        <taxon>Streptomyces</taxon>
    </lineage>
</organism>
<dbReference type="PRINTS" id="PR00081">
    <property type="entry name" value="GDHRDH"/>
</dbReference>
<dbReference type="RefSeq" id="WP_252426609.1">
    <property type="nucleotide sequence ID" value="NZ_JAMWMR010000020.1"/>
</dbReference>
<dbReference type="Pfam" id="PF13561">
    <property type="entry name" value="adh_short_C2"/>
    <property type="match status" value="1"/>
</dbReference>
<dbReference type="EMBL" id="JAMWMR010000020">
    <property type="protein sequence ID" value="MCN9243233.1"/>
    <property type="molecule type" value="Genomic_DNA"/>
</dbReference>
<dbReference type="PROSITE" id="PS00061">
    <property type="entry name" value="ADH_SHORT"/>
    <property type="match status" value="1"/>
</dbReference>
<dbReference type="InterPro" id="IPR002347">
    <property type="entry name" value="SDR_fam"/>
</dbReference>
<accession>A0ABT0ZI28</accession>
<name>A0ABT0ZI28_9ACTN</name>
<sequence>MTAQSYLTELFSLEGRVALVTGGSSGIGRGITGALARAGARVVVVARREEELAAIVAELTVDGCQAAWVSGDLSTRDGVRAAADEASAVFGEPDILVNSAGINLRPPMGELTDEEWDTTLALNLEAPYLLGQRFGPGMAERGFGRIIHISSQQAHRAFVQSGAYGVSKGALESLARSQAEAWSPYGVTCNTLVPGFVMTPLNQRLSADPDRVAALAARTLVGRNGLAEDFAGAAVFLASRASAYVTGQSVFVDGGFSVH</sequence>
<keyword evidence="2" id="KW-0560">Oxidoreductase</keyword>
<evidence type="ECO:0000256" key="2">
    <source>
        <dbReference type="ARBA" id="ARBA00023002"/>
    </source>
</evidence>
<dbReference type="InterPro" id="IPR036291">
    <property type="entry name" value="NAD(P)-bd_dom_sf"/>
</dbReference>
<evidence type="ECO:0000313" key="4">
    <source>
        <dbReference type="EMBL" id="MCN9243233.1"/>
    </source>
</evidence>
<dbReference type="SUPFAM" id="SSF51735">
    <property type="entry name" value="NAD(P)-binding Rossmann-fold domains"/>
    <property type="match status" value="1"/>
</dbReference>
<feature type="domain" description="Ketoreductase" evidence="3">
    <location>
        <begin position="16"/>
        <end position="185"/>
    </location>
</feature>
<evidence type="ECO:0000259" key="3">
    <source>
        <dbReference type="SMART" id="SM00822"/>
    </source>
</evidence>
<dbReference type="InterPro" id="IPR020904">
    <property type="entry name" value="Sc_DH/Rdtase_CS"/>
</dbReference>
<comment type="caution">
    <text evidence="4">The sequence shown here is derived from an EMBL/GenBank/DDBJ whole genome shotgun (WGS) entry which is preliminary data.</text>
</comment>
<dbReference type="Proteomes" id="UP001523219">
    <property type="component" value="Unassembled WGS sequence"/>
</dbReference>